<protein>
    <submittedName>
        <fullName evidence="4">AraC family transcriptional regulator</fullName>
    </submittedName>
</protein>
<dbReference type="RefSeq" id="WP_063491355.1">
    <property type="nucleotide sequence ID" value="NZ_CP016340.1"/>
</dbReference>
<name>A0A157Q967_9BORD</name>
<dbReference type="PROSITE" id="PS01124">
    <property type="entry name" value="HTH_ARAC_FAMILY_2"/>
    <property type="match status" value="1"/>
</dbReference>
<evidence type="ECO:0000256" key="2">
    <source>
        <dbReference type="ARBA" id="ARBA00023163"/>
    </source>
</evidence>
<accession>A0A157Q967</accession>
<dbReference type="AlphaFoldDB" id="A0A157Q967"/>
<dbReference type="Gene3D" id="1.10.10.60">
    <property type="entry name" value="Homeodomain-like"/>
    <property type="match status" value="2"/>
</dbReference>
<dbReference type="SUPFAM" id="SSF46689">
    <property type="entry name" value="Homeodomain-like"/>
    <property type="match status" value="2"/>
</dbReference>
<dbReference type="InterPro" id="IPR018060">
    <property type="entry name" value="HTH_AraC"/>
</dbReference>
<dbReference type="OrthoDB" id="8543772at2"/>
<dbReference type="GO" id="GO:0043565">
    <property type="term" value="F:sequence-specific DNA binding"/>
    <property type="evidence" value="ECO:0007669"/>
    <property type="project" value="InterPro"/>
</dbReference>
<dbReference type="Gene3D" id="3.40.50.880">
    <property type="match status" value="1"/>
</dbReference>
<dbReference type="InterPro" id="IPR052158">
    <property type="entry name" value="INH-QAR"/>
</dbReference>
<dbReference type="InterPro" id="IPR029062">
    <property type="entry name" value="Class_I_gatase-like"/>
</dbReference>
<dbReference type="PANTHER" id="PTHR43130:SF3">
    <property type="entry name" value="HTH-TYPE TRANSCRIPTIONAL REGULATOR RV1931C"/>
    <property type="match status" value="1"/>
</dbReference>
<dbReference type="KEGG" id="btrm:SAMEA390648700079"/>
<dbReference type="GO" id="GO:0003700">
    <property type="term" value="F:DNA-binding transcription factor activity"/>
    <property type="evidence" value="ECO:0007669"/>
    <property type="project" value="InterPro"/>
</dbReference>
<evidence type="ECO:0000313" key="5">
    <source>
        <dbReference type="Proteomes" id="UP000076825"/>
    </source>
</evidence>
<gene>
    <name evidence="4" type="primary">btr_1</name>
    <name evidence="4" type="ORF">SAMEA3906487_00079</name>
</gene>
<dbReference type="PANTHER" id="PTHR43130">
    <property type="entry name" value="ARAC-FAMILY TRANSCRIPTIONAL REGULATOR"/>
    <property type="match status" value="1"/>
</dbReference>
<dbReference type="InterPro" id="IPR009057">
    <property type="entry name" value="Homeodomain-like_sf"/>
</dbReference>
<dbReference type="SUPFAM" id="SSF52317">
    <property type="entry name" value="Class I glutamine amidotransferase-like"/>
    <property type="match status" value="1"/>
</dbReference>
<dbReference type="InterPro" id="IPR002818">
    <property type="entry name" value="DJ-1/PfpI"/>
</dbReference>
<keyword evidence="2" id="KW-0804">Transcription</keyword>
<feature type="domain" description="HTH araC/xylS-type" evidence="3">
    <location>
        <begin position="220"/>
        <end position="322"/>
    </location>
</feature>
<evidence type="ECO:0000256" key="1">
    <source>
        <dbReference type="ARBA" id="ARBA00023015"/>
    </source>
</evidence>
<keyword evidence="1" id="KW-0805">Transcription regulation</keyword>
<dbReference type="PATRIC" id="fig|123899.6.peg.73"/>
<evidence type="ECO:0000313" key="4">
    <source>
        <dbReference type="EMBL" id="SAI66072.1"/>
    </source>
</evidence>
<dbReference type="Pfam" id="PF12833">
    <property type="entry name" value="HTH_18"/>
    <property type="match status" value="1"/>
</dbReference>
<keyword evidence="5" id="KW-1185">Reference proteome</keyword>
<dbReference type="Proteomes" id="UP000076825">
    <property type="component" value="Chromosome 1"/>
</dbReference>
<dbReference type="Pfam" id="PF01965">
    <property type="entry name" value="DJ-1_PfpI"/>
    <property type="match status" value="1"/>
</dbReference>
<dbReference type="eggNOG" id="COG4977">
    <property type="taxonomic scope" value="Bacteria"/>
</dbReference>
<dbReference type="STRING" id="123899.SAMEA3906487_00079"/>
<dbReference type="EMBL" id="LT546645">
    <property type="protein sequence ID" value="SAI66072.1"/>
    <property type="molecule type" value="Genomic_DNA"/>
</dbReference>
<evidence type="ECO:0000259" key="3">
    <source>
        <dbReference type="PROSITE" id="PS01124"/>
    </source>
</evidence>
<dbReference type="GeneID" id="56588497"/>
<sequence>MLFCMKNIVFLLPQAANIASLETARQGFLAANEYLRMQGRAPRFSLRTLAVTPQVRLDEGRITVQADGVLADARDIDICIAPPLMGAVPDAVASNRAMIEWLSCHRCAGGEVASLCMGAALLAAGGVLDGRQAVVHWAALPLYASLFPQVQWVSDRIVLADGGIYTSGGAFSAAHLVLHLIERDTDRETAIWCAKYFQLDWGRQSQLPFSVFMGQKSHADPVVQAVQSDIEDRYTQKITVEELARRHALGRRSLERRFRLATGNSIVEYLQRVRVEAAKQRLESSRKSVAEVMYDVGYNDSKAFREIFSKHCGMSPVSYRERYRGG</sequence>
<proteinExistence type="predicted"/>
<reference evidence="4 5" key="1">
    <citation type="submission" date="2016-04" db="EMBL/GenBank/DDBJ databases">
        <authorList>
            <consortium name="Pathogen Informatics"/>
        </authorList>
    </citation>
    <scope>NUCLEOTIDE SEQUENCE [LARGE SCALE GENOMIC DNA]</scope>
    <source>
        <strain evidence="4 5">H044680328</strain>
    </source>
</reference>
<dbReference type="SMART" id="SM00342">
    <property type="entry name" value="HTH_ARAC"/>
    <property type="match status" value="1"/>
</dbReference>
<organism evidence="4 5">
    <name type="scientific">Bordetella trematum</name>
    <dbReference type="NCBI Taxonomy" id="123899"/>
    <lineage>
        <taxon>Bacteria</taxon>
        <taxon>Pseudomonadati</taxon>
        <taxon>Pseudomonadota</taxon>
        <taxon>Betaproteobacteria</taxon>
        <taxon>Burkholderiales</taxon>
        <taxon>Alcaligenaceae</taxon>
        <taxon>Bordetella</taxon>
    </lineage>
</organism>